<reference evidence="1" key="2">
    <citation type="submission" date="2020-11" db="EMBL/GenBank/DDBJ databases">
        <authorList>
            <person name="McCartney M.A."/>
            <person name="Auch B."/>
            <person name="Kono T."/>
            <person name="Mallez S."/>
            <person name="Becker A."/>
            <person name="Gohl D.M."/>
            <person name="Silverstein K.A.T."/>
            <person name="Koren S."/>
            <person name="Bechman K.B."/>
            <person name="Herman A."/>
            <person name="Abrahante J.E."/>
            <person name="Garbe J."/>
        </authorList>
    </citation>
    <scope>NUCLEOTIDE SEQUENCE</scope>
    <source>
        <strain evidence="1">Duluth1</strain>
        <tissue evidence="1">Whole animal</tissue>
    </source>
</reference>
<accession>A0A9D4F5A3</accession>
<dbReference type="EMBL" id="JAIWYP010000007">
    <property type="protein sequence ID" value="KAH3792027.1"/>
    <property type="molecule type" value="Genomic_DNA"/>
</dbReference>
<proteinExistence type="predicted"/>
<gene>
    <name evidence="1" type="ORF">DPMN_145516</name>
</gene>
<reference evidence="1" key="1">
    <citation type="journal article" date="2019" name="bioRxiv">
        <title>The Genome of the Zebra Mussel, Dreissena polymorpha: A Resource for Invasive Species Research.</title>
        <authorList>
            <person name="McCartney M.A."/>
            <person name="Auch B."/>
            <person name="Kono T."/>
            <person name="Mallez S."/>
            <person name="Zhang Y."/>
            <person name="Obille A."/>
            <person name="Becker A."/>
            <person name="Abrahante J.E."/>
            <person name="Garbe J."/>
            <person name="Badalamenti J.P."/>
            <person name="Herman A."/>
            <person name="Mangelson H."/>
            <person name="Liachko I."/>
            <person name="Sullivan S."/>
            <person name="Sone E.D."/>
            <person name="Koren S."/>
            <person name="Silverstein K.A.T."/>
            <person name="Beckman K.B."/>
            <person name="Gohl D.M."/>
        </authorList>
    </citation>
    <scope>NUCLEOTIDE SEQUENCE</scope>
    <source>
        <strain evidence="1">Duluth1</strain>
        <tissue evidence="1">Whole animal</tissue>
    </source>
</reference>
<sequence>MMSMAEHHRKDGKSRVMNPERHEISQLVKCRMQSLGQPLEDYDETNEKKDTISYVVINPSYDLHLCLGDIIREKSQQGQIILILCPLMITRNPSSKVDEW</sequence>
<dbReference type="AlphaFoldDB" id="A0A9D4F5A3"/>
<organism evidence="1 2">
    <name type="scientific">Dreissena polymorpha</name>
    <name type="common">Zebra mussel</name>
    <name type="synonym">Mytilus polymorpha</name>
    <dbReference type="NCBI Taxonomy" id="45954"/>
    <lineage>
        <taxon>Eukaryota</taxon>
        <taxon>Metazoa</taxon>
        <taxon>Spiralia</taxon>
        <taxon>Lophotrochozoa</taxon>
        <taxon>Mollusca</taxon>
        <taxon>Bivalvia</taxon>
        <taxon>Autobranchia</taxon>
        <taxon>Heteroconchia</taxon>
        <taxon>Euheterodonta</taxon>
        <taxon>Imparidentia</taxon>
        <taxon>Neoheterodontei</taxon>
        <taxon>Myida</taxon>
        <taxon>Dreissenoidea</taxon>
        <taxon>Dreissenidae</taxon>
        <taxon>Dreissena</taxon>
    </lineage>
</organism>
<comment type="caution">
    <text evidence="1">The sequence shown here is derived from an EMBL/GenBank/DDBJ whole genome shotgun (WGS) entry which is preliminary data.</text>
</comment>
<evidence type="ECO:0000313" key="2">
    <source>
        <dbReference type="Proteomes" id="UP000828390"/>
    </source>
</evidence>
<evidence type="ECO:0000313" key="1">
    <source>
        <dbReference type="EMBL" id="KAH3792027.1"/>
    </source>
</evidence>
<protein>
    <submittedName>
        <fullName evidence="1">Uncharacterized protein</fullName>
    </submittedName>
</protein>
<name>A0A9D4F5A3_DREPO</name>
<keyword evidence="2" id="KW-1185">Reference proteome</keyword>
<dbReference type="Proteomes" id="UP000828390">
    <property type="component" value="Unassembled WGS sequence"/>
</dbReference>